<dbReference type="WBParaSite" id="ACRNAN_scaffold4917.g23605.t1">
    <property type="protein sequence ID" value="ACRNAN_scaffold4917.g23605.t1"/>
    <property type="gene ID" value="ACRNAN_scaffold4917.g23605"/>
</dbReference>
<organism evidence="2 3">
    <name type="scientific">Acrobeloides nanus</name>
    <dbReference type="NCBI Taxonomy" id="290746"/>
    <lineage>
        <taxon>Eukaryota</taxon>
        <taxon>Metazoa</taxon>
        <taxon>Ecdysozoa</taxon>
        <taxon>Nematoda</taxon>
        <taxon>Chromadorea</taxon>
        <taxon>Rhabditida</taxon>
        <taxon>Tylenchina</taxon>
        <taxon>Cephalobomorpha</taxon>
        <taxon>Cephaloboidea</taxon>
        <taxon>Cephalobidae</taxon>
        <taxon>Acrobeloides</taxon>
    </lineage>
</organism>
<feature type="compositionally biased region" description="Acidic residues" evidence="1">
    <location>
        <begin position="52"/>
        <end position="63"/>
    </location>
</feature>
<feature type="region of interest" description="Disordered" evidence="1">
    <location>
        <begin position="38"/>
        <end position="64"/>
    </location>
</feature>
<sequence>MKNQLRWSCGMSRAIIIASIIIGGAPSLAEIVQEFSNADKDGTKENSGSEVMEIDEEESEVEEQAITSLDTKSYEIVRRYMEKNFDKLVLLSYSDGLDNP</sequence>
<evidence type="ECO:0000313" key="2">
    <source>
        <dbReference type="Proteomes" id="UP000887540"/>
    </source>
</evidence>
<proteinExistence type="predicted"/>
<name>A0A914E096_9BILA</name>
<dbReference type="Proteomes" id="UP000887540">
    <property type="component" value="Unplaced"/>
</dbReference>
<evidence type="ECO:0000313" key="3">
    <source>
        <dbReference type="WBParaSite" id="ACRNAN_scaffold4917.g23605.t1"/>
    </source>
</evidence>
<protein>
    <submittedName>
        <fullName evidence="3">Uncharacterized protein</fullName>
    </submittedName>
</protein>
<evidence type="ECO:0000256" key="1">
    <source>
        <dbReference type="SAM" id="MobiDB-lite"/>
    </source>
</evidence>
<dbReference type="AlphaFoldDB" id="A0A914E096"/>
<reference evidence="3" key="1">
    <citation type="submission" date="2022-11" db="UniProtKB">
        <authorList>
            <consortium name="WormBaseParasite"/>
        </authorList>
    </citation>
    <scope>IDENTIFICATION</scope>
</reference>
<accession>A0A914E096</accession>
<keyword evidence="2" id="KW-1185">Reference proteome</keyword>